<sequence length="128" mass="14701">MNETKNSLIPKKIGIKLEKPTLFLIYRDNATGKTRKRKIPVRDLLIKEKNLQKPACKILSDLVQKHNVLKSFNEVQLQRMIVRLGASSQENIDMNIKALIEKKLISNESESLPTLPEKNLNDLDLNKL</sequence>
<comment type="caution">
    <text evidence="1">The sequence shown here is derived from an EMBL/GenBank/DDBJ whole genome shotgun (WGS) entry which is preliminary data.</text>
</comment>
<dbReference type="EMBL" id="JADGJW010000228">
    <property type="protein sequence ID" value="KAJ3221467.1"/>
    <property type="molecule type" value="Genomic_DNA"/>
</dbReference>
<accession>A0AAD5XWB0</accession>
<gene>
    <name evidence="1" type="ORF">HK099_003477</name>
</gene>
<evidence type="ECO:0000313" key="2">
    <source>
        <dbReference type="Proteomes" id="UP001211065"/>
    </source>
</evidence>
<dbReference type="AlphaFoldDB" id="A0AAD5XWB0"/>
<dbReference type="Pfam" id="PF14933">
    <property type="entry name" value="CEP19"/>
    <property type="match status" value="1"/>
</dbReference>
<feature type="non-terminal residue" evidence="1">
    <location>
        <position position="1"/>
    </location>
</feature>
<organism evidence="1 2">
    <name type="scientific">Clydaea vesicula</name>
    <dbReference type="NCBI Taxonomy" id="447962"/>
    <lineage>
        <taxon>Eukaryota</taxon>
        <taxon>Fungi</taxon>
        <taxon>Fungi incertae sedis</taxon>
        <taxon>Chytridiomycota</taxon>
        <taxon>Chytridiomycota incertae sedis</taxon>
        <taxon>Chytridiomycetes</taxon>
        <taxon>Lobulomycetales</taxon>
        <taxon>Lobulomycetaceae</taxon>
        <taxon>Clydaea</taxon>
    </lineage>
</organism>
<evidence type="ECO:0000313" key="1">
    <source>
        <dbReference type="EMBL" id="KAJ3221467.1"/>
    </source>
</evidence>
<name>A0AAD5XWB0_9FUNG</name>
<proteinExistence type="predicted"/>
<keyword evidence="2" id="KW-1185">Reference proteome</keyword>
<protein>
    <submittedName>
        <fullName evidence="1">Uncharacterized protein</fullName>
    </submittedName>
</protein>
<reference evidence="1" key="1">
    <citation type="submission" date="2020-05" db="EMBL/GenBank/DDBJ databases">
        <title>Phylogenomic resolution of chytrid fungi.</title>
        <authorList>
            <person name="Stajich J.E."/>
            <person name="Amses K."/>
            <person name="Simmons R."/>
            <person name="Seto K."/>
            <person name="Myers J."/>
            <person name="Bonds A."/>
            <person name="Quandt C.A."/>
            <person name="Barry K."/>
            <person name="Liu P."/>
            <person name="Grigoriev I."/>
            <person name="Longcore J.E."/>
            <person name="James T.Y."/>
        </authorList>
    </citation>
    <scope>NUCLEOTIDE SEQUENCE</scope>
    <source>
        <strain evidence="1">JEL0476</strain>
    </source>
</reference>
<dbReference type="InterPro" id="IPR029412">
    <property type="entry name" value="CEP19"/>
</dbReference>
<dbReference type="Proteomes" id="UP001211065">
    <property type="component" value="Unassembled WGS sequence"/>
</dbReference>